<sequence>MHLISASIPFRLPPPSMASMVARACLLHLDLEPSAQIPRGPPLIIAPPPLPSKPTSSSSLFHLLSFPFPHPSVPVLFFLQVQGSTISPS</sequence>
<protein>
    <submittedName>
        <fullName evidence="1">Uncharacterized protein</fullName>
    </submittedName>
</protein>
<reference evidence="2" key="1">
    <citation type="journal article" date="2017" name="Plant J.">
        <title>The pomegranate (Punica granatum L.) genome and the genomics of punicalagin biosynthesis.</title>
        <authorList>
            <person name="Qin G."/>
            <person name="Xu C."/>
            <person name="Ming R."/>
            <person name="Tang H."/>
            <person name="Guyot R."/>
            <person name="Kramer E.M."/>
            <person name="Hu Y."/>
            <person name="Yi X."/>
            <person name="Qi Y."/>
            <person name="Xu X."/>
            <person name="Gao Z."/>
            <person name="Pan H."/>
            <person name="Jian J."/>
            <person name="Tian Y."/>
            <person name="Yue Z."/>
            <person name="Xu Y."/>
        </authorList>
    </citation>
    <scope>NUCLEOTIDE SEQUENCE [LARGE SCALE GENOMIC DNA]</scope>
    <source>
        <strain evidence="2">cv. Dabenzi</strain>
    </source>
</reference>
<dbReference type="EMBL" id="MTKT01006103">
    <property type="protein sequence ID" value="OWM63431.1"/>
    <property type="molecule type" value="Genomic_DNA"/>
</dbReference>
<accession>A0A218VTU4</accession>
<organism evidence="1 2">
    <name type="scientific">Punica granatum</name>
    <name type="common">Pomegranate</name>
    <dbReference type="NCBI Taxonomy" id="22663"/>
    <lineage>
        <taxon>Eukaryota</taxon>
        <taxon>Viridiplantae</taxon>
        <taxon>Streptophyta</taxon>
        <taxon>Embryophyta</taxon>
        <taxon>Tracheophyta</taxon>
        <taxon>Spermatophyta</taxon>
        <taxon>Magnoliopsida</taxon>
        <taxon>eudicotyledons</taxon>
        <taxon>Gunneridae</taxon>
        <taxon>Pentapetalae</taxon>
        <taxon>rosids</taxon>
        <taxon>malvids</taxon>
        <taxon>Myrtales</taxon>
        <taxon>Lythraceae</taxon>
        <taxon>Punica</taxon>
    </lineage>
</organism>
<dbReference type="AlphaFoldDB" id="A0A218VTU4"/>
<evidence type="ECO:0000313" key="1">
    <source>
        <dbReference type="EMBL" id="OWM63431.1"/>
    </source>
</evidence>
<name>A0A218VTU4_PUNGR</name>
<gene>
    <name evidence="1" type="ORF">CDL15_Pgr022176</name>
</gene>
<comment type="caution">
    <text evidence="1">The sequence shown here is derived from an EMBL/GenBank/DDBJ whole genome shotgun (WGS) entry which is preliminary data.</text>
</comment>
<proteinExistence type="predicted"/>
<evidence type="ECO:0000313" key="2">
    <source>
        <dbReference type="Proteomes" id="UP000197138"/>
    </source>
</evidence>
<dbReference type="Proteomes" id="UP000197138">
    <property type="component" value="Unassembled WGS sequence"/>
</dbReference>